<keyword evidence="2" id="KW-1185">Reference proteome</keyword>
<dbReference type="RefSeq" id="WP_078755084.1">
    <property type="nucleotide sequence ID" value="NZ_FUWO01000001.1"/>
</dbReference>
<keyword evidence="1" id="KW-0413">Isomerase</keyword>
<dbReference type="Proteomes" id="UP000189941">
    <property type="component" value="Unassembled WGS sequence"/>
</dbReference>
<organism evidence="1 2">
    <name type="scientific">Globicatella sulfidifaciens DSM 15739</name>
    <dbReference type="NCBI Taxonomy" id="1121925"/>
    <lineage>
        <taxon>Bacteria</taxon>
        <taxon>Bacillati</taxon>
        <taxon>Bacillota</taxon>
        <taxon>Bacilli</taxon>
        <taxon>Lactobacillales</taxon>
        <taxon>Aerococcaceae</taxon>
        <taxon>Globicatella</taxon>
    </lineage>
</organism>
<reference evidence="2" key="1">
    <citation type="submission" date="2017-02" db="EMBL/GenBank/DDBJ databases">
        <authorList>
            <person name="Varghese N."/>
            <person name="Submissions S."/>
        </authorList>
    </citation>
    <scope>NUCLEOTIDE SEQUENCE [LARGE SCALE GENOMIC DNA]</scope>
    <source>
        <strain evidence="2">DSM 15739</strain>
    </source>
</reference>
<proteinExistence type="predicted"/>
<gene>
    <name evidence="1" type="ORF">SAMN02746011_00218</name>
</gene>
<dbReference type="OrthoDB" id="2139603at2"/>
<dbReference type="AlphaFoldDB" id="A0A1T4JN26"/>
<dbReference type="STRING" id="1121925.SAMN02746011_00218"/>
<dbReference type="SUPFAM" id="SSF81301">
    <property type="entry name" value="Nucleotidyltransferase"/>
    <property type="match status" value="1"/>
</dbReference>
<evidence type="ECO:0000313" key="2">
    <source>
        <dbReference type="Proteomes" id="UP000189941"/>
    </source>
</evidence>
<protein>
    <submittedName>
        <fullName evidence="1">Phosphoribosylanthranilate isomerase</fullName>
    </submittedName>
</protein>
<dbReference type="InterPro" id="IPR043519">
    <property type="entry name" value="NT_sf"/>
</dbReference>
<sequence>MKKDLFNEFKIICVHLNNVGIVPTLMGSLGLEFISKTSWEPSDIDIHVPGDPRGWEAPDQLRIYNWGTISKVMEDLGYELIDLHEHEFQKNGLSVEFGSIDSLYDFAGIRVSDLDLIQVEGITFRLPNLRQFLKIYQASSKDSYRNDNNNNKDFKKIEFLKKHM</sequence>
<name>A0A1T4JN26_9LACT</name>
<dbReference type="GO" id="GO:0016853">
    <property type="term" value="F:isomerase activity"/>
    <property type="evidence" value="ECO:0007669"/>
    <property type="project" value="UniProtKB-KW"/>
</dbReference>
<accession>A0A1T4JN26</accession>
<evidence type="ECO:0000313" key="1">
    <source>
        <dbReference type="EMBL" id="SJZ31563.1"/>
    </source>
</evidence>
<dbReference type="EMBL" id="FUWO01000001">
    <property type="protein sequence ID" value="SJZ31563.1"/>
    <property type="molecule type" value="Genomic_DNA"/>
</dbReference>